<reference evidence="2" key="1">
    <citation type="journal article" date="2021" name="Sci. Adv.">
        <title>The American lobster genome reveals insights on longevity, neural, and immune adaptations.</title>
        <authorList>
            <person name="Polinski J.M."/>
            <person name="Zimin A.V."/>
            <person name="Clark K.F."/>
            <person name="Kohn A.B."/>
            <person name="Sadowski N."/>
            <person name="Timp W."/>
            <person name="Ptitsyn A."/>
            <person name="Khanna P."/>
            <person name="Romanova D.Y."/>
            <person name="Williams P."/>
            <person name="Greenwood S.J."/>
            <person name="Moroz L.L."/>
            <person name="Walt D.R."/>
            <person name="Bodnar A.G."/>
        </authorList>
    </citation>
    <scope>NUCLEOTIDE SEQUENCE</scope>
    <source>
        <strain evidence="2">GMGI-L3</strain>
    </source>
</reference>
<feature type="region of interest" description="Disordered" evidence="1">
    <location>
        <begin position="1"/>
        <end position="54"/>
    </location>
</feature>
<feature type="compositionally biased region" description="Basic and acidic residues" evidence="1">
    <location>
        <begin position="1"/>
        <end position="41"/>
    </location>
</feature>
<gene>
    <name evidence="2" type="ORF">Hamer_G017492</name>
</gene>
<evidence type="ECO:0000256" key="1">
    <source>
        <dbReference type="SAM" id="MobiDB-lite"/>
    </source>
</evidence>
<proteinExistence type="predicted"/>
<dbReference type="Proteomes" id="UP000747542">
    <property type="component" value="Unassembled WGS sequence"/>
</dbReference>
<dbReference type="EMBL" id="JAHLQT010031743">
    <property type="protein sequence ID" value="KAG7160039.1"/>
    <property type="molecule type" value="Genomic_DNA"/>
</dbReference>
<evidence type="ECO:0000313" key="3">
    <source>
        <dbReference type="Proteomes" id="UP000747542"/>
    </source>
</evidence>
<protein>
    <submittedName>
        <fullName evidence="2">Uncharacterized protein</fullName>
    </submittedName>
</protein>
<name>A0A8J5MQJ3_HOMAM</name>
<evidence type="ECO:0000313" key="2">
    <source>
        <dbReference type="EMBL" id="KAG7160039.1"/>
    </source>
</evidence>
<keyword evidence="3" id="KW-1185">Reference proteome</keyword>
<comment type="caution">
    <text evidence="2">The sequence shown here is derived from an EMBL/GenBank/DDBJ whole genome shotgun (WGS) entry which is preliminary data.</text>
</comment>
<accession>A0A8J5MQJ3</accession>
<sequence length="54" mass="5914">MREEKEGNTGEEKGRQGNTREGDTREKCKGGRGGGEWKEVGPGRPRLNIACTNP</sequence>
<dbReference type="AlphaFoldDB" id="A0A8J5MQJ3"/>
<organism evidence="2 3">
    <name type="scientific">Homarus americanus</name>
    <name type="common">American lobster</name>
    <dbReference type="NCBI Taxonomy" id="6706"/>
    <lineage>
        <taxon>Eukaryota</taxon>
        <taxon>Metazoa</taxon>
        <taxon>Ecdysozoa</taxon>
        <taxon>Arthropoda</taxon>
        <taxon>Crustacea</taxon>
        <taxon>Multicrustacea</taxon>
        <taxon>Malacostraca</taxon>
        <taxon>Eumalacostraca</taxon>
        <taxon>Eucarida</taxon>
        <taxon>Decapoda</taxon>
        <taxon>Pleocyemata</taxon>
        <taxon>Astacidea</taxon>
        <taxon>Nephropoidea</taxon>
        <taxon>Nephropidae</taxon>
        <taxon>Homarus</taxon>
    </lineage>
</organism>